<keyword evidence="6 15" id="KW-0479">Metal-binding</keyword>
<keyword evidence="12 15" id="KW-0234">DNA repair</keyword>
<comment type="similarity">
    <text evidence="3 15">Belongs to the XPF family.</text>
</comment>
<evidence type="ECO:0000256" key="6">
    <source>
        <dbReference type="ARBA" id="ARBA00022723"/>
    </source>
</evidence>
<keyword evidence="11 15" id="KW-0233">DNA recombination</keyword>
<accession>A0A9P0CE92</accession>
<feature type="compositionally biased region" description="Basic residues" evidence="16">
    <location>
        <begin position="109"/>
        <end position="118"/>
    </location>
</feature>
<evidence type="ECO:0000259" key="17">
    <source>
        <dbReference type="SMART" id="SM00891"/>
    </source>
</evidence>
<dbReference type="FunFam" id="1.10.150.110:FF:000001">
    <property type="entry name" value="Putative Crossover junction endonuclease MUS81"/>
    <property type="match status" value="1"/>
</dbReference>
<keyword evidence="9 15" id="KW-0378">Hydrolase</keyword>
<dbReference type="AlphaFoldDB" id="A0A9P0CE92"/>
<evidence type="ECO:0000256" key="3">
    <source>
        <dbReference type="ARBA" id="ARBA00010015"/>
    </source>
</evidence>
<dbReference type="GO" id="GO:0000712">
    <property type="term" value="P:resolution of meiotic recombination intermediates"/>
    <property type="evidence" value="ECO:0007669"/>
    <property type="project" value="TreeGrafter"/>
</dbReference>
<dbReference type="Gene3D" id="1.10.150.110">
    <property type="entry name" value="DNA polymerase beta, N-terminal domain-like"/>
    <property type="match status" value="1"/>
</dbReference>
<dbReference type="InterPro" id="IPR011335">
    <property type="entry name" value="Restrct_endonuc-II-like"/>
</dbReference>
<dbReference type="Pfam" id="PF14716">
    <property type="entry name" value="HHH_8"/>
    <property type="match status" value="1"/>
</dbReference>
<dbReference type="GO" id="GO:0005634">
    <property type="term" value="C:nucleus"/>
    <property type="evidence" value="ECO:0007669"/>
    <property type="project" value="UniProtKB-SubCell"/>
</dbReference>
<comment type="subunit">
    <text evidence="15">Interacts with EME1.</text>
</comment>
<feature type="domain" description="ERCC4" evidence="17">
    <location>
        <begin position="254"/>
        <end position="352"/>
    </location>
</feature>
<keyword evidence="5 15" id="KW-0540">Nuclease</keyword>
<dbReference type="CDD" id="cd20074">
    <property type="entry name" value="XPF_nuclease_Mus81"/>
    <property type="match status" value="1"/>
</dbReference>
<dbReference type="InterPro" id="IPR006166">
    <property type="entry name" value="ERCC4_domain"/>
</dbReference>
<dbReference type="GO" id="GO:0008821">
    <property type="term" value="F:crossover junction DNA endonuclease activity"/>
    <property type="evidence" value="ECO:0007669"/>
    <property type="project" value="UniProtKB-UniRule"/>
</dbReference>
<dbReference type="GO" id="GO:0006308">
    <property type="term" value="P:DNA catabolic process"/>
    <property type="evidence" value="ECO:0007669"/>
    <property type="project" value="UniProtKB-UniRule"/>
</dbReference>
<dbReference type="OrthoDB" id="5963188at2759"/>
<dbReference type="GO" id="GO:0048476">
    <property type="term" value="C:Holliday junction resolvase complex"/>
    <property type="evidence" value="ECO:0007669"/>
    <property type="project" value="UniProtKB-UniRule"/>
</dbReference>
<evidence type="ECO:0000256" key="13">
    <source>
        <dbReference type="ARBA" id="ARBA00023242"/>
    </source>
</evidence>
<evidence type="ECO:0000313" key="19">
    <source>
        <dbReference type="Proteomes" id="UP001153636"/>
    </source>
</evidence>
<evidence type="ECO:0000256" key="11">
    <source>
        <dbReference type="ARBA" id="ARBA00023172"/>
    </source>
</evidence>
<evidence type="ECO:0000256" key="9">
    <source>
        <dbReference type="ARBA" id="ARBA00022801"/>
    </source>
</evidence>
<comment type="cofactor">
    <cofactor evidence="1 15">
        <name>Mg(2+)</name>
        <dbReference type="ChEBI" id="CHEBI:18420"/>
    </cofactor>
</comment>
<organism evidence="18 19">
    <name type="scientific">Psylliodes chrysocephalus</name>
    <dbReference type="NCBI Taxonomy" id="3402493"/>
    <lineage>
        <taxon>Eukaryota</taxon>
        <taxon>Metazoa</taxon>
        <taxon>Ecdysozoa</taxon>
        <taxon>Arthropoda</taxon>
        <taxon>Hexapoda</taxon>
        <taxon>Insecta</taxon>
        <taxon>Pterygota</taxon>
        <taxon>Neoptera</taxon>
        <taxon>Endopterygota</taxon>
        <taxon>Coleoptera</taxon>
        <taxon>Polyphaga</taxon>
        <taxon>Cucujiformia</taxon>
        <taxon>Chrysomeloidea</taxon>
        <taxon>Chrysomelidae</taxon>
        <taxon>Galerucinae</taxon>
        <taxon>Alticini</taxon>
        <taxon>Psylliodes</taxon>
    </lineage>
</organism>
<evidence type="ECO:0000256" key="14">
    <source>
        <dbReference type="ARBA" id="ARBA00023254"/>
    </source>
</evidence>
<dbReference type="EC" id="3.1.22.-" evidence="15"/>
<evidence type="ECO:0000256" key="15">
    <source>
        <dbReference type="RuleBase" id="RU369042"/>
    </source>
</evidence>
<protein>
    <recommendedName>
        <fullName evidence="4 15">Crossover junction endonuclease MUS81</fullName>
        <ecNumber evidence="15">3.1.22.-</ecNumber>
    </recommendedName>
</protein>
<sequence length="520" mass="59684">MTTNSNKRRITVKYKSANPLFEQWLTEWKEEAKEKGSKLEFTYRNAVLSLKKCPISFNSGQECKILKGFGDHLCRLLDQRLRDHNSQLSDNPRTGLNNSETNNDENCKPIKRKNNKTKKNTEITSKSKNKKELIETPEIENVAINYINEFENANDVNAFSNYSGEKSESPNRKNTICKVPSKETNQTEFTNSQHSEFASSQHTEFTNSQHTDFTNSQQTELTNSQHSEFTNSQQSQVSSSCDFYILEPGNFDVILYIDSSETTTDPLDPLLKELSKLSNVCQFEVKKLHVGDYIWICRDKITKKELVLPYIFERKRLDDLASSIKDGRYKEQKYRLKRSGIDNKYYLIEKCKIHFSFPVTSLQQAAINTAVQDGFTIKMTSNLSHTAKLLNKFSLLLTNRFGNKTLIKCPKENLGPVNLSNDLISLMSFNDFNQGSIKNKPMMVTDMFIKMLIQLKGMSVQKATAITLQYPTPLLLKKAIDESNNDDFQKGLSELIYEQQKVGLPLSKTVVQLFTSRQFK</sequence>
<feature type="compositionally biased region" description="Polar residues" evidence="16">
    <location>
        <begin position="182"/>
        <end position="233"/>
    </location>
</feature>
<dbReference type="GO" id="GO:0031573">
    <property type="term" value="P:mitotic intra-S DNA damage checkpoint signaling"/>
    <property type="evidence" value="ECO:0007669"/>
    <property type="project" value="TreeGrafter"/>
</dbReference>
<evidence type="ECO:0000256" key="4">
    <source>
        <dbReference type="ARBA" id="ARBA00017114"/>
    </source>
</evidence>
<dbReference type="InterPro" id="IPR010996">
    <property type="entry name" value="HHH_MUS81"/>
</dbReference>
<dbReference type="InterPro" id="IPR027421">
    <property type="entry name" value="DNA_pol_lamdba_lyase_dom_sf"/>
</dbReference>
<dbReference type="InterPro" id="IPR047416">
    <property type="entry name" value="XPF_nuclease_Mus81"/>
</dbReference>
<evidence type="ECO:0000256" key="2">
    <source>
        <dbReference type="ARBA" id="ARBA00004123"/>
    </source>
</evidence>
<keyword evidence="7 15" id="KW-0255">Endonuclease</keyword>
<dbReference type="SUPFAM" id="SSF52980">
    <property type="entry name" value="Restriction endonuclease-like"/>
    <property type="match status" value="1"/>
</dbReference>
<feature type="region of interest" description="Disordered" evidence="16">
    <location>
        <begin position="161"/>
        <end position="233"/>
    </location>
</feature>
<dbReference type="GO" id="GO:0031297">
    <property type="term" value="P:replication fork processing"/>
    <property type="evidence" value="ECO:0007669"/>
    <property type="project" value="UniProtKB-ARBA"/>
</dbReference>
<feature type="compositionally biased region" description="Polar residues" evidence="16">
    <location>
        <begin position="86"/>
        <end position="101"/>
    </location>
</feature>
<evidence type="ECO:0000313" key="18">
    <source>
        <dbReference type="EMBL" id="CAH1100484.1"/>
    </source>
</evidence>
<keyword evidence="14" id="KW-0469">Meiosis</keyword>
<dbReference type="Proteomes" id="UP001153636">
    <property type="component" value="Chromosome 10"/>
</dbReference>
<dbReference type="FunFam" id="3.40.50.10130:FF:000005">
    <property type="entry name" value="crossover junction endonuclease MUS81 isoform X1"/>
    <property type="match status" value="1"/>
</dbReference>
<dbReference type="InterPro" id="IPR042530">
    <property type="entry name" value="EME1/EME2_C"/>
</dbReference>
<keyword evidence="8 15" id="KW-0227">DNA damage</keyword>
<keyword evidence="13 15" id="KW-0539">Nucleus</keyword>
<dbReference type="InterPro" id="IPR033309">
    <property type="entry name" value="Mus81"/>
</dbReference>
<comment type="function">
    <text evidence="15">Interacts with EME1 to form a DNA structure-specific endonuclease with substrate preference for branched DNA structures with a 5'-end at the branch nick. Typical substrates include 3'-flap structures, D-loops, replication forks and nicked Holliday junctions. May be required in mitosis for the processing of stalled or collapsed replication fork intermediates. May be required in meiosis for the repair of meiosis-specific double strand breaks subsequent to single-end invasion (SEI).</text>
</comment>
<keyword evidence="19" id="KW-1185">Reference proteome</keyword>
<dbReference type="GO" id="GO:0048257">
    <property type="term" value="F:3'-flap endonuclease activity"/>
    <property type="evidence" value="ECO:0007669"/>
    <property type="project" value="TreeGrafter"/>
</dbReference>
<dbReference type="SUPFAM" id="SSF47802">
    <property type="entry name" value="DNA polymerase beta, N-terminal domain-like"/>
    <property type="match status" value="1"/>
</dbReference>
<evidence type="ECO:0000256" key="10">
    <source>
        <dbReference type="ARBA" id="ARBA00022842"/>
    </source>
</evidence>
<dbReference type="PANTHER" id="PTHR13451:SF0">
    <property type="entry name" value="CROSSOVER JUNCTION ENDONUCLEASE MUS81"/>
    <property type="match status" value="1"/>
</dbReference>
<evidence type="ECO:0000256" key="1">
    <source>
        <dbReference type="ARBA" id="ARBA00001946"/>
    </source>
</evidence>
<dbReference type="GO" id="GO:0000727">
    <property type="term" value="P:double-strand break repair via break-induced replication"/>
    <property type="evidence" value="ECO:0007669"/>
    <property type="project" value="UniProtKB-UniRule"/>
</dbReference>
<dbReference type="GO" id="GO:0046872">
    <property type="term" value="F:metal ion binding"/>
    <property type="evidence" value="ECO:0007669"/>
    <property type="project" value="UniProtKB-UniRule"/>
</dbReference>
<dbReference type="EMBL" id="OV651822">
    <property type="protein sequence ID" value="CAH1100484.1"/>
    <property type="molecule type" value="Genomic_DNA"/>
</dbReference>
<dbReference type="Gene3D" id="1.10.150.670">
    <property type="entry name" value="Crossover junction endonuclease EME1, DNA-binding domain"/>
    <property type="match status" value="1"/>
</dbReference>
<proteinExistence type="inferred from homology"/>
<evidence type="ECO:0000256" key="12">
    <source>
        <dbReference type="ARBA" id="ARBA00023204"/>
    </source>
</evidence>
<name>A0A9P0CE92_9CUCU</name>
<dbReference type="SMART" id="SM00891">
    <property type="entry name" value="ERCC4"/>
    <property type="match status" value="1"/>
</dbReference>
<dbReference type="PANTHER" id="PTHR13451">
    <property type="entry name" value="CLASS II CROSSOVER JUNCTION ENDONUCLEASE MUS81"/>
    <property type="match status" value="1"/>
</dbReference>
<dbReference type="GO" id="GO:0003677">
    <property type="term" value="F:DNA binding"/>
    <property type="evidence" value="ECO:0007669"/>
    <property type="project" value="UniProtKB-UniRule"/>
</dbReference>
<evidence type="ECO:0000256" key="8">
    <source>
        <dbReference type="ARBA" id="ARBA00022763"/>
    </source>
</evidence>
<feature type="region of interest" description="Disordered" evidence="16">
    <location>
        <begin position="85"/>
        <end position="129"/>
    </location>
</feature>
<dbReference type="Pfam" id="PF02732">
    <property type="entry name" value="ERCC4"/>
    <property type="match status" value="1"/>
</dbReference>
<evidence type="ECO:0000256" key="5">
    <source>
        <dbReference type="ARBA" id="ARBA00022722"/>
    </source>
</evidence>
<comment type="subcellular location">
    <subcellularLocation>
        <location evidence="2 15">Nucleus</location>
    </subcellularLocation>
</comment>
<reference evidence="18" key="1">
    <citation type="submission" date="2022-01" db="EMBL/GenBank/DDBJ databases">
        <authorList>
            <person name="King R."/>
        </authorList>
    </citation>
    <scope>NUCLEOTIDE SEQUENCE</scope>
</reference>
<gene>
    <name evidence="18" type="ORF">PSYICH_LOCUS2200</name>
</gene>
<evidence type="ECO:0000256" key="7">
    <source>
        <dbReference type="ARBA" id="ARBA00022759"/>
    </source>
</evidence>
<evidence type="ECO:0000256" key="16">
    <source>
        <dbReference type="SAM" id="MobiDB-lite"/>
    </source>
</evidence>
<keyword evidence="10 15" id="KW-0460">Magnesium</keyword>
<dbReference type="Gene3D" id="3.40.50.10130">
    <property type="match status" value="1"/>
</dbReference>